<reference evidence="7 8" key="1">
    <citation type="submission" date="2023-09" db="EMBL/GenBank/DDBJ databases">
        <title>Genomes of two closely related lineages of the louse Polyplax serrata with different host specificities.</title>
        <authorList>
            <person name="Martinu J."/>
            <person name="Tarabai H."/>
            <person name="Stefka J."/>
            <person name="Hypsa V."/>
        </authorList>
    </citation>
    <scope>NUCLEOTIDE SEQUENCE [LARGE SCALE GENOMIC DNA]</scope>
    <source>
        <strain evidence="7">98ZLc_SE</strain>
    </source>
</reference>
<organism evidence="7 8">
    <name type="scientific">Polyplax serrata</name>
    <name type="common">Common mouse louse</name>
    <dbReference type="NCBI Taxonomy" id="468196"/>
    <lineage>
        <taxon>Eukaryota</taxon>
        <taxon>Metazoa</taxon>
        <taxon>Ecdysozoa</taxon>
        <taxon>Arthropoda</taxon>
        <taxon>Hexapoda</taxon>
        <taxon>Insecta</taxon>
        <taxon>Pterygota</taxon>
        <taxon>Neoptera</taxon>
        <taxon>Paraneoptera</taxon>
        <taxon>Psocodea</taxon>
        <taxon>Troctomorpha</taxon>
        <taxon>Phthiraptera</taxon>
        <taxon>Anoplura</taxon>
        <taxon>Polyplacidae</taxon>
        <taxon>Polyplax</taxon>
    </lineage>
</organism>
<dbReference type="InterPro" id="IPR020846">
    <property type="entry name" value="MFS_dom"/>
</dbReference>
<dbReference type="Gene3D" id="1.20.1250.20">
    <property type="entry name" value="MFS general substrate transporter like domains"/>
    <property type="match status" value="1"/>
</dbReference>
<evidence type="ECO:0000256" key="5">
    <source>
        <dbReference type="SAM" id="Phobius"/>
    </source>
</evidence>
<feature type="transmembrane region" description="Helical" evidence="5">
    <location>
        <begin position="473"/>
        <end position="490"/>
    </location>
</feature>
<evidence type="ECO:0000256" key="1">
    <source>
        <dbReference type="ARBA" id="ARBA00004141"/>
    </source>
</evidence>
<feature type="domain" description="Major facilitator superfamily (MFS) profile" evidence="6">
    <location>
        <begin position="32"/>
        <end position="584"/>
    </location>
</feature>
<feature type="transmembrane region" description="Helical" evidence="5">
    <location>
        <begin position="204"/>
        <end position="225"/>
    </location>
</feature>
<feature type="transmembrane region" description="Helical" evidence="5">
    <location>
        <begin position="530"/>
        <end position="551"/>
    </location>
</feature>
<dbReference type="PANTHER" id="PTHR24064">
    <property type="entry name" value="SOLUTE CARRIER FAMILY 22 MEMBER"/>
    <property type="match status" value="1"/>
</dbReference>
<evidence type="ECO:0000256" key="4">
    <source>
        <dbReference type="ARBA" id="ARBA00023136"/>
    </source>
</evidence>
<feature type="transmembrane region" description="Helical" evidence="5">
    <location>
        <begin position="443"/>
        <end position="461"/>
    </location>
</feature>
<feature type="transmembrane region" description="Helical" evidence="5">
    <location>
        <begin position="237"/>
        <end position="259"/>
    </location>
</feature>
<feature type="transmembrane region" description="Helical" evidence="5">
    <location>
        <begin position="414"/>
        <end position="431"/>
    </location>
</feature>
<proteinExistence type="predicted"/>
<keyword evidence="3 5" id="KW-1133">Transmembrane helix</keyword>
<evidence type="ECO:0000313" key="7">
    <source>
        <dbReference type="EMBL" id="KAK6641991.1"/>
    </source>
</evidence>
<protein>
    <recommendedName>
        <fullName evidence="6">Major facilitator superfamily (MFS) profile domain-containing protein</fullName>
    </recommendedName>
</protein>
<evidence type="ECO:0000313" key="8">
    <source>
        <dbReference type="Proteomes" id="UP001359485"/>
    </source>
</evidence>
<feature type="transmembrane region" description="Helical" evidence="5">
    <location>
        <begin position="496"/>
        <end position="518"/>
    </location>
</feature>
<comment type="caution">
    <text evidence="7">The sequence shown here is derived from an EMBL/GenBank/DDBJ whole genome shotgun (WGS) entry which is preliminary data.</text>
</comment>
<evidence type="ECO:0000259" key="6">
    <source>
        <dbReference type="PROSITE" id="PS50850"/>
    </source>
</evidence>
<dbReference type="CDD" id="cd17317">
    <property type="entry name" value="MFS_SLC22"/>
    <property type="match status" value="1"/>
</dbReference>
<keyword evidence="2 5" id="KW-0812">Transmembrane</keyword>
<dbReference type="Proteomes" id="UP001359485">
    <property type="component" value="Unassembled WGS sequence"/>
</dbReference>
<gene>
    <name evidence="7" type="ORF">RUM44_013714</name>
</gene>
<evidence type="ECO:0000256" key="2">
    <source>
        <dbReference type="ARBA" id="ARBA00022692"/>
    </source>
</evidence>
<dbReference type="InterPro" id="IPR011701">
    <property type="entry name" value="MFS"/>
</dbReference>
<keyword evidence="4 5" id="KW-0472">Membrane</keyword>
<dbReference type="EMBL" id="JAWJWF010000001">
    <property type="protein sequence ID" value="KAK6641991.1"/>
    <property type="molecule type" value="Genomic_DNA"/>
</dbReference>
<evidence type="ECO:0000256" key="3">
    <source>
        <dbReference type="ARBA" id="ARBA00022989"/>
    </source>
</evidence>
<feature type="transmembrane region" description="Helical" evidence="5">
    <location>
        <begin position="178"/>
        <end position="198"/>
    </location>
</feature>
<feature type="transmembrane region" description="Helical" evidence="5">
    <location>
        <begin position="557"/>
        <end position="580"/>
    </location>
</feature>
<dbReference type="Pfam" id="PF00083">
    <property type="entry name" value="Sugar_tr"/>
    <property type="match status" value="1"/>
</dbReference>
<keyword evidence="8" id="KW-1185">Reference proteome</keyword>
<sequence length="626" mass="69390">MTEKKEESGDEADELLGRLEVIGNGGWFLWKIFLLCTIPSILNGLNLTSYVYLAEVPTHWCDIPALESSNWTEEQIRLISSPGGSNQSSCSYYNWDYNSLAKMDFLDALSYVQKNPRPELVPCSTYRYAGGLSSMVVDYDLVCERTTLKSMIQISLSMGKFLGAVLFGIISDKYGRKLSFLLGCFIYTVSGPLVAFAVNYSMIVSGRIGLGAASMGIYTSAYVILTEIASKKRRAVLGMLNNMSYPLGQMIISLLAFLFRDWRTLQLVISGPSIIIFLFYWLMPESPRWLILKGRREEAGRIINKIYETSGKKSESDLEIQVMREAKPKNATIKTPEGKGDGGGAQLVGRKLRLILKSSDKRRSPFENVQMSLCLKVSVTTQPESKKLSIWQKIIQTLSQVVLLLKYSELRGRLMIVLVAWCVCSLCYYTLAINVDNFLTDRYLYGFISGLVEIPSYILPLPLLRFFGRRQTSIGLFYVGGLALLAILAIPRQEDILLLVVASLGRLCASAVFAVVILHSTELFPTLLRNTAIGCCSTAAHIGSMSAPLIVDILGAYAWFIPSTVCGVVTILAGTMIFLLPETKDKPLPDTTDDIVKAKKCDQMGFHQICGGKAEKTSTTQVDTIQ</sequence>
<dbReference type="InterPro" id="IPR036259">
    <property type="entry name" value="MFS_trans_sf"/>
</dbReference>
<accession>A0ABR1BIK4</accession>
<dbReference type="Pfam" id="PF07690">
    <property type="entry name" value="MFS_1"/>
    <property type="match status" value="1"/>
</dbReference>
<dbReference type="SUPFAM" id="SSF103473">
    <property type="entry name" value="MFS general substrate transporter"/>
    <property type="match status" value="1"/>
</dbReference>
<feature type="transmembrane region" description="Helical" evidence="5">
    <location>
        <begin position="265"/>
        <end position="283"/>
    </location>
</feature>
<dbReference type="PROSITE" id="PS50850">
    <property type="entry name" value="MFS"/>
    <property type="match status" value="1"/>
</dbReference>
<dbReference type="InterPro" id="IPR005828">
    <property type="entry name" value="MFS_sugar_transport-like"/>
</dbReference>
<comment type="subcellular location">
    <subcellularLocation>
        <location evidence="1">Membrane</location>
        <topology evidence="1">Multi-pass membrane protein</topology>
    </subcellularLocation>
</comment>
<feature type="transmembrane region" description="Helical" evidence="5">
    <location>
        <begin position="151"/>
        <end position="171"/>
    </location>
</feature>
<name>A0ABR1BIK4_POLSC</name>